<protein>
    <submittedName>
        <fullName evidence="1">HNH endonuclease signature motif containing protein</fullName>
    </submittedName>
</protein>
<sequence length="284" mass="32375">MRVVPKPFLEFSDVFDTCVAGVGDANTRTRLGMIKANLIEFSLDYDSKAIAEELYLSYVYGEETTVPLVSKVELKSLYENQMAKKTRPGRTYYDYLRSLAPRGLCPFCGISSARTLDHIMPKAHYPNFSIFPVNLVPCCRDCNTEKLDGKATSIQEQKIHPYYDDFTNEQWLFADVVNQNDPVIVFRIVTPSGWDIKKSSKISSHLSTYDLDERFGDLANSETVGIKKQMQNLYRDGGAEAVKAELIERMLSHRENHFNSWQTAMYQALAECTWYCDGGFEQVS</sequence>
<keyword evidence="1" id="KW-0378">Hydrolase</keyword>
<keyword evidence="1" id="KW-0255">Endonuclease</keyword>
<dbReference type="GO" id="GO:0004519">
    <property type="term" value="F:endonuclease activity"/>
    <property type="evidence" value="ECO:0007669"/>
    <property type="project" value="UniProtKB-KW"/>
</dbReference>
<evidence type="ECO:0000313" key="1">
    <source>
        <dbReference type="EMBL" id="MEM5552580.1"/>
    </source>
</evidence>
<organism evidence="1 2">
    <name type="scientific">Pseudoalteromonas neustonica</name>
    <dbReference type="NCBI Taxonomy" id="1840331"/>
    <lineage>
        <taxon>Bacteria</taxon>
        <taxon>Pseudomonadati</taxon>
        <taxon>Pseudomonadota</taxon>
        <taxon>Gammaproteobacteria</taxon>
        <taxon>Alteromonadales</taxon>
        <taxon>Pseudoalteromonadaceae</taxon>
        <taxon>Pseudoalteromonas</taxon>
    </lineage>
</organism>
<accession>A0ABU9U6Y8</accession>
<dbReference type="CDD" id="cd00085">
    <property type="entry name" value="HNHc"/>
    <property type="match status" value="1"/>
</dbReference>
<keyword evidence="2" id="KW-1185">Reference proteome</keyword>
<keyword evidence="1" id="KW-0540">Nuclease</keyword>
<reference evidence="1 2" key="1">
    <citation type="submission" date="2024-03" db="EMBL/GenBank/DDBJ databases">
        <title>Community enrichment and isolation of bacterial strains for fucoidan degradation.</title>
        <authorList>
            <person name="Sichert A."/>
        </authorList>
    </citation>
    <scope>NUCLEOTIDE SEQUENCE [LARGE SCALE GENOMIC DNA]</scope>
    <source>
        <strain evidence="1 2">AS81</strain>
    </source>
</reference>
<dbReference type="Gene3D" id="1.10.30.50">
    <property type="match status" value="1"/>
</dbReference>
<evidence type="ECO:0000313" key="2">
    <source>
        <dbReference type="Proteomes" id="UP001388366"/>
    </source>
</evidence>
<gene>
    <name evidence="1" type="ORF">WNY63_17805</name>
</gene>
<comment type="caution">
    <text evidence="1">The sequence shown here is derived from an EMBL/GenBank/DDBJ whole genome shotgun (WGS) entry which is preliminary data.</text>
</comment>
<dbReference type="Proteomes" id="UP001388366">
    <property type="component" value="Unassembled WGS sequence"/>
</dbReference>
<dbReference type="InterPro" id="IPR003615">
    <property type="entry name" value="HNH_nuc"/>
</dbReference>
<proteinExistence type="predicted"/>
<dbReference type="EMBL" id="JBBMQU010000042">
    <property type="protein sequence ID" value="MEM5552580.1"/>
    <property type="molecule type" value="Genomic_DNA"/>
</dbReference>
<name>A0ABU9U6Y8_9GAMM</name>
<dbReference type="RefSeq" id="WP_342884458.1">
    <property type="nucleotide sequence ID" value="NZ_JBBMQU010000042.1"/>
</dbReference>